<evidence type="ECO:0000313" key="1">
    <source>
        <dbReference type="EMBL" id="HIV09591.1"/>
    </source>
</evidence>
<keyword evidence="1" id="KW-0547">Nucleotide-binding</keyword>
<gene>
    <name evidence="1" type="ORF">IAC79_05725</name>
</gene>
<dbReference type="EMBL" id="DVOR01000184">
    <property type="protein sequence ID" value="HIV09591.1"/>
    <property type="molecule type" value="Genomic_DNA"/>
</dbReference>
<keyword evidence="1" id="KW-0347">Helicase</keyword>
<dbReference type="GO" id="GO:0004386">
    <property type="term" value="F:helicase activity"/>
    <property type="evidence" value="ECO:0007669"/>
    <property type="project" value="UniProtKB-KW"/>
</dbReference>
<organism evidence="1 2">
    <name type="scientific">Candidatus Spyradenecus faecavium</name>
    <dbReference type="NCBI Taxonomy" id="2840947"/>
    <lineage>
        <taxon>Bacteria</taxon>
        <taxon>Pseudomonadati</taxon>
        <taxon>Lentisphaerota</taxon>
        <taxon>Lentisphaeria</taxon>
        <taxon>Lentisphaerales</taxon>
        <taxon>Lentisphaeraceae</taxon>
        <taxon>Lentisphaeraceae incertae sedis</taxon>
        <taxon>Candidatus Spyradenecus</taxon>
    </lineage>
</organism>
<dbReference type="InterPro" id="IPR027417">
    <property type="entry name" value="P-loop_NTPase"/>
</dbReference>
<dbReference type="SUPFAM" id="SSF52540">
    <property type="entry name" value="P-loop containing nucleoside triphosphate hydrolases"/>
    <property type="match status" value="1"/>
</dbReference>
<accession>A0A9D1NP01</accession>
<dbReference type="Gene3D" id="3.40.50.300">
    <property type="entry name" value="P-loop containing nucleotide triphosphate hydrolases"/>
    <property type="match status" value="1"/>
</dbReference>
<evidence type="ECO:0000313" key="2">
    <source>
        <dbReference type="Proteomes" id="UP000886845"/>
    </source>
</evidence>
<proteinExistence type="predicted"/>
<sequence>MQIDALATYLFLKLHCGNAPLWRIFMGGLWMPRIDPEGTREDFLEEIEADKELEPVRQLLKAAGAPADAEGREANYKALFYDITYPDYLFSLPMGAGKTYLMAAMIYLNLYFAEQNPTDPTFAHNFLVLAPSGTKSSIVPSLRKIRDFDPTWVLPTEDARRLRRALAFEVFDAGASAARSNRTRNPNAQKLMTHAPLDRCFGLVAVVNAEKVILDRIDKQSADPDLLDKEELARVRVANELRDRLGQLAHLALLVDEAHHVPTARKAAGEEVSEIRLRTVIHGWAAKGNVTEVLGFSGTPYLDKADRFSLRQYVKPIHWHDDPEPYKRKLVSSREMTNVVHHFPLVKGVGTFLKRPVVRTCSGEFSAVRIVEDGVRAFMTRHHNTVWPDGTRAKLAIYAGTIERAEEEIAPLVRRLLTEYGLGEEALLIHHQGNKAHPSHPGSALAFARLDRPDSTVRIIVLVQIGKEGWDCRSLAGVILSQEGDCNRKMVLQTTCRCLREVANADCETAIITLNDANSRLLEDQLHAQQRATLKDFEEGAGPALLPIRDRRDKVGLKEISLPFYQLRVTHAKRIETPADPAAALTAIDPEAFRLVRAIHQGDFDRVREASEAIEAPAPEHASFWLWRCAIVKEGLDMLPMAALRSHLPALRALFDRLTCAQGEERVYRTDLNQPEIRAAIRRAFAPRHTLCVSETYELEHAVLVAGLPDSVPNGADIVPDAKTCADIQARDNGYVDPDTQKKRQTIAMLREIGEKTKADDIERQLDAGESRTYHLLPYRMDSDLEQRFFKVAQNHHALKQYGLILLYNGDRAHTDFRIRCYELRGNAWRAVGDYTPDFLFLKKEDNRIARALIVETKGQIFAQDEAFQLRRSFMENDFVKAQGPDAPRYDYRVYEDIRNPLMREPHLVDFITRVCEETFGKEP</sequence>
<keyword evidence="1" id="KW-0067">ATP-binding</keyword>
<dbReference type="AlphaFoldDB" id="A0A9D1NP01"/>
<dbReference type="Proteomes" id="UP000886845">
    <property type="component" value="Unassembled WGS sequence"/>
</dbReference>
<reference evidence="1" key="2">
    <citation type="journal article" date="2021" name="PeerJ">
        <title>Extensive microbial diversity within the chicken gut microbiome revealed by metagenomics and culture.</title>
        <authorList>
            <person name="Gilroy R."/>
            <person name="Ravi A."/>
            <person name="Getino M."/>
            <person name="Pursley I."/>
            <person name="Horton D.L."/>
            <person name="Alikhan N.F."/>
            <person name="Baker D."/>
            <person name="Gharbi K."/>
            <person name="Hall N."/>
            <person name="Watson M."/>
            <person name="Adriaenssens E.M."/>
            <person name="Foster-Nyarko E."/>
            <person name="Jarju S."/>
            <person name="Secka A."/>
            <person name="Antonio M."/>
            <person name="Oren A."/>
            <person name="Chaudhuri R.R."/>
            <person name="La Ragione R."/>
            <person name="Hildebrand F."/>
            <person name="Pallen M.J."/>
        </authorList>
    </citation>
    <scope>NUCLEOTIDE SEQUENCE</scope>
    <source>
        <strain evidence="1">35461</strain>
    </source>
</reference>
<keyword evidence="1" id="KW-0378">Hydrolase</keyword>
<name>A0A9D1NP01_9BACT</name>
<protein>
    <submittedName>
        <fullName evidence="1">DEAD/DEAH box helicase family protein</fullName>
    </submittedName>
</protein>
<reference evidence="1" key="1">
    <citation type="submission" date="2020-10" db="EMBL/GenBank/DDBJ databases">
        <authorList>
            <person name="Gilroy R."/>
        </authorList>
    </citation>
    <scope>NUCLEOTIDE SEQUENCE</scope>
    <source>
        <strain evidence="1">35461</strain>
    </source>
</reference>
<comment type="caution">
    <text evidence="1">The sequence shown here is derived from an EMBL/GenBank/DDBJ whole genome shotgun (WGS) entry which is preliminary data.</text>
</comment>